<feature type="compositionally biased region" description="Polar residues" evidence="19">
    <location>
        <begin position="1260"/>
        <end position="1272"/>
    </location>
</feature>
<feature type="domain" description="PLAC" evidence="21">
    <location>
        <begin position="1557"/>
        <end position="1597"/>
    </location>
</feature>
<reference evidence="22" key="1">
    <citation type="journal article" date="2023" name="Front. Mar. Sci.">
        <title>A new Merluccius polli reference genome to investigate the effects of global change in West African waters.</title>
        <authorList>
            <person name="Mateo J.L."/>
            <person name="Blanco-Fernandez C."/>
            <person name="Garcia-Vazquez E."/>
            <person name="Machado-Schiaffino G."/>
        </authorList>
    </citation>
    <scope>NUCLEOTIDE SEQUENCE</scope>
    <source>
        <strain evidence="22">C29</strain>
        <tissue evidence="22">Fin</tissue>
    </source>
</reference>
<accession>A0AA47P948</accession>
<protein>
    <submittedName>
        <fullName evidence="22">A disintegrin and metalloproteinase with thrombospondin motifs 12</fullName>
    </submittedName>
</protein>
<feature type="binding site" evidence="16">
    <location>
        <position position="436"/>
    </location>
    <ligand>
        <name>Ca(2+)</name>
        <dbReference type="ChEBI" id="CHEBI:29108"/>
        <label>1</label>
    </ligand>
</feature>
<dbReference type="CDD" id="cd04273">
    <property type="entry name" value="ZnMc_ADAMTS_like"/>
    <property type="match status" value="1"/>
</dbReference>
<feature type="binding site" evidence="16">
    <location>
        <position position="235"/>
    </location>
    <ligand>
        <name>Ca(2+)</name>
        <dbReference type="ChEBI" id="CHEBI:29108"/>
        <label>1</label>
    </ligand>
</feature>
<evidence type="ECO:0000256" key="7">
    <source>
        <dbReference type="ARBA" id="ARBA00022729"/>
    </source>
</evidence>
<evidence type="ECO:0000256" key="5">
    <source>
        <dbReference type="ARBA" id="ARBA00022685"/>
    </source>
</evidence>
<dbReference type="Pfam" id="PF01421">
    <property type="entry name" value="Reprolysin"/>
    <property type="match status" value="1"/>
</dbReference>
<dbReference type="InterPro" id="IPR011004">
    <property type="entry name" value="Trimer_LpxA-like_sf"/>
</dbReference>
<keyword evidence="4" id="KW-0645">Protease</keyword>
<dbReference type="InterPro" id="IPR006586">
    <property type="entry name" value="ADAM_Cys-rich"/>
</dbReference>
<feature type="disulfide bond" evidence="17">
    <location>
        <begin position="352"/>
        <end position="433"/>
    </location>
</feature>
<comment type="caution">
    <text evidence="22">The sequence shown here is derived from an EMBL/GenBank/DDBJ whole genome shotgun (WGS) entry which is preliminary data.</text>
</comment>
<feature type="disulfide bond" evidence="17">
    <location>
        <begin position="460"/>
        <end position="483"/>
    </location>
</feature>
<keyword evidence="14" id="KW-0325">Glycoprotein</keyword>
<dbReference type="PANTHER" id="PTHR13723">
    <property type="entry name" value="ADAMTS A DISINTEGRIN AND METALLOPROTEASE WITH THROMBOSPONDIN MOTIFS PROTEASE"/>
    <property type="match status" value="1"/>
</dbReference>
<dbReference type="PRINTS" id="PR01857">
    <property type="entry name" value="ADAMTSFAMILY"/>
</dbReference>
<organism evidence="22 23">
    <name type="scientific">Merluccius polli</name>
    <name type="common">Benguela hake</name>
    <name type="synonym">Merluccius cadenati</name>
    <dbReference type="NCBI Taxonomy" id="89951"/>
    <lineage>
        <taxon>Eukaryota</taxon>
        <taxon>Metazoa</taxon>
        <taxon>Chordata</taxon>
        <taxon>Craniata</taxon>
        <taxon>Vertebrata</taxon>
        <taxon>Euteleostomi</taxon>
        <taxon>Actinopterygii</taxon>
        <taxon>Neopterygii</taxon>
        <taxon>Teleostei</taxon>
        <taxon>Neoteleostei</taxon>
        <taxon>Acanthomorphata</taxon>
        <taxon>Zeiogadaria</taxon>
        <taxon>Gadariae</taxon>
        <taxon>Gadiformes</taxon>
        <taxon>Gadoidei</taxon>
        <taxon>Merlucciidae</taxon>
        <taxon>Merluccius</taxon>
    </lineage>
</organism>
<feature type="binding site" evidence="16">
    <location>
        <position position="319"/>
    </location>
    <ligand>
        <name>Ca(2+)</name>
        <dbReference type="ChEBI" id="CHEBI:29108"/>
        <label>1</label>
    </ligand>
</feature>
<feature type="compositionally biased region" description="Low complexity" evidence="19">
    <location>
        <begin position="1"/>
        <end position="11"/>
    </location>
</feature>
<feature type="region of interest" description="Disordered" evidence="19">
    <location>
        <begin position="1207"/>
        <end position="1329"/>
    </location>
</feature>
<dbReference type="PROSITE" id="PS50092">
    <property type="entry name" value="TSP1"/>
    <property type="match status" value="5"/>
</dbReference>
<feature type="binding site" evidence="16">
    <location>
        <position position="235"/>
    </location>
    <ligand>
        <name>Ca(2+)</name>
        <dbReference type="ChEBI" id="CHEBI:29108"/>
        <label>2</label>
    </ligand>
</feature>
<feature type="disulfide bond" evidence="17">
    <location>
        <begin position="502"/>
        <end position="513"/>
    </location>
</feature>
<comment type="caution">
    <text evidence="18">Lacks conserved residue(s) required for the propagation of feature annotation.</text>
</comment>
<evidence type="ECO:0000256" key="10">
    <source>
        <dbReference type="ARBA" id="ARBA00022833"/>
    </source>
</evidence>
<dbReference type="InterPro" id="IPR010909">
    <property type="entry name" value="PLAC"/>
</dbReference>
<dbReference type="PROSITE" id="PS50215">
    <property type="entry name" value="ADAM_MEPRO"/>
    <property type="match status" value="1"/>
</dbReference>
<feature type="compositionally biased region" description="Acidic residues" evidence="19">
    <location>
        <begin position="1094"/>
        <end position="1109"/>
    </location>
</feature>
<feature type="active site" evidence="15 18">
    <location>
        <position position="375"/>
    </location>
</feature>
<keyword evidence="7" id="KW-0732">Signal</keyword>
<dbReference type="GO" id="GO:0004222">
    <property type="term" value="F:metalloendopeptidase activity"/>
    <property type="evidence" value="ECO:0007669"/>
    <property type="project" value="InterPro"/>
</dbReference>
<dbReference type="Gene3D" id="3.40.390.10">
    <property type="entry name" value="Collagenase (Catalytic Domain)"/>
    <property type="match status" value="1"/>
</dbReference>
<feature type="region of interest" description="Disordered" evidence="19">
    <location>
        <begin position="1172"/>
        <end position="1195"/>
    </location>
</feature>
<feature type="disulfide bond" evidence="17">
    <location>
        <begin position="551"/>
        <end position="563"/>
    </location>
</feature>
<keyword evidence="6 16" id="KW-0479">Metal-binding</keyword>
<feature type="disulfide bond" evidence="17">
    <location>
        <begin position="471"/>
        <end position="489"/>
    </location>
</feature>
<keyword evidence="10 16" id="KW-0862">Zinc</keyword>
<evidence type="ECO:0000259" key="20">
    <source>
        <dbReference type="PROSITE" id="PS50215"/>
    </source>
</evidence>
<dbReference type="GO" id="GO:0006508">
    <property type="term" value="P:proteolysis"/>
    <property type="evidence" value="ECO:0007669"/>
    <property type="project" value="UniProtKB-KW"/>
</dbReference>
<dbReference type="InterPro" id="IPR010294">
    <property type="entry name" value="ADAMTS_spacer1"/>
</dbReference>
<evidence type="ECO:0000256" key="13">
    <source>
        <dbReference type="ARBA" id="ARBA00023157"/>
    </source>
</evidence>
<feature type="domain" description="Peptidase M12B" evidence="20">
    <location>
        <begin position="232"/>
        <end position="438"/>
    </location>
</feature>
<evidence type="ECO:0000313" key="23">
    <source>
        <dbReference type="Proteomes" id="UP001174136"/>
    </source>
</evidence>
<dbReference type="Pfam" id="PF19030">
    <property type="entry name" value="TSP1_ADAMTS"/>
    <property type="match status" value="6"/>
</dbReference>
<dbReference type="SMART" id="SM00209">
    <property type="entry name" value="TSP1"/>
    <property type="match status" value="7"/>
</dbReference>
<keyword evidence="9" id="KW-0378">Hydrolase</keyword>
<dbReference type="SMART" id="SM00608">
    <property type="entry name" value="ACR"/>
    <property type="match status" value="1"/>
</dbReference>
<dbReference type="InterPro" id="IPR041645">
    <property type="entry name" value="ADAMTS_CR_2"/>
</dbReference>
<evidence type="ECO:0000259" key="21">
    <source>
        <dbReference type="PROSITE" id="PS50900"/>
    </source>
</evidence>
<keyword evidence="5" id="KW-0165">Cleavage on pair of basic residues</keyword>
<feature type="compositionally biased region" description="Low complexity" evidence="19">
    <location>
        <begin position="68"/>
        <end position="77"/>
    </location>
</feature>
<name>A0AA47P948_MERPO</name>
<dbReference type="PRINTS" id="PR01705">
    <property type="entry name" value="TSP1REPEAT"/>
</dbReference>
<evidence type="ECO:0000256" key="3">
    <source>
        <dbReference type="ARBA" id="ARBA00022530"/>
    </source>
</evidence>
<dbReference type="InterPro" id="IPR000884">
    <property type="entry name" value="TSP1_rpt"/>
</dbReference>
<feature type="binding site" evidence="16 18">
    <location>
        <position position="374"/>
    </location>
    <ligand>
        <name>Zn(2+)</name>
        <dbReference type="ChEBI" id="CHEBI:29105"/>
        <note>catalytic</note>
    </ligand>
</feature>
<dbReference type="InterPro" id="IPR050439">
    <property type="entry name" value="ADAMTS_ADAMTS-like"/>
</dbReference>
<dbReference type="Gene3D" id="3.40.1620.60">
    <property type="match status" value="1"/>
</dbReference>
<feature type="compositionally biased region" description="Low complexity" evidence="19">
    <location>
        <begin position="1002"/>
        <end position="1021"/>
    </location>
</feature>
<feature type="disulfide bond" evidence="17">
    <location>
        <begin position="333"/>
        <end position="340"/>
    </location>
</feature>
<feature type="binding site" evidence="16">
    <location>
        <position position="319"/>
    </location>
    <ligand>
        <name>Ca(2+)</name>
        <dbReference type="ChEBI" id="CHEBI:29108"/>
        <label>2</label>
    </ligand>
</feature>
<evidence type="ECO:0000256" key="1">
    <source>
        <dbReference type="ARBA" id="ARBA00004498"/>
    </source>
</evidence>
<dbReference type="PANTHER" id="PTHR13723:SF189">
    <property type="entry name" value="A DISINTEGRIN AND METALLOPROTEINASE WITH THROMBOSPONDIN MOTIFS 12"/>
    <property type="match status" value="1"/>
</dbReference>
<dbReference type="FunFam" id="2.60.120.830:FF:000001">
    <property type="entry name" value="A disintegrin and metalloproteinase with thrombospondin motifs 1"/>
    <property type="match status" value="1"/>
</dbReference>
<dbReference type="Gene3D" id="2.60.120.830">
    <property type="match status" value="1"/>
</dbReference>
<keyword evidence="12" id="KW-0865">Zymogen</keyword>
<feature type="binding site" evidence="16 18">
    <location>
        <position position="384"/>
    </location>
    <ligand>
        <name>Zn(2+)</name>
        <dbReference type="ChEBI" id="CHEBI:29105"/>
        <note>catalytic</note>
    </ligand>
</feature>
<dbReference type="GO" id="GO:0030198">
    <property type="term" value="P:extracellular matrix organization"/>
    <property type="evidence" value="ECO:0007669"/>
    <property type="project" value="InterPro"/>
</dbReference>
<comment type="cofactor">
    <cofactor evidence="16">
        <name>Zn(2+)</name>
        <dbReference type="ChEBI" id="CHEBI:29105"/>
    </cofactor>
    <text evidence="16">Binds 1 zinc ion per subunit.</text>
</comment>
<feature type="region of interest" description="Disordered" evidence="19">
    <location>
        <begin position="956"/>
        <end position="1047"/>
    </location>
</feature>
<evidence type="ECO:0000256" key="4">
    <source>
        <dbReference type="ARBA" id="ARBA00022670"/>
    </source>
</evidence>
<dbReference type="SUPFAM" id="SSF55486">
    <property type="entry name" value="Metalloproteases ('zincins'), catalytic domain"/>
    <property type="match status" value="1"/>
</dbReference>
<keyword evidence="3" id="KW-0272">Extracellular matrix</keyword>
<dbReference type="Pfam" id="PF19236">
    <property type="entry name" value="ADAMTS_CR_3"/>
    <property type="match status" value="1"/>
</dbReference>
<dbReference type="SUPFAM" id="SSF82895">
    <property type="entry name" value="TSP-1 type 1 repeat"/>
    <property type="match status" value="6"/>
</dbReference>
<comment type="subcellular location">
    <subcellularLocation>
        <location evidence="1">Secreted</location>
        <location evidence="1">Extracellular space</location>
        <location evidence="1">Extracellular matrix</location>
    </subcellularLocation>
</comment>
<feature type="binding site" evidence="16">
    <location>
        <position position="433"/>
    </location>
    <ligand>
        <name>Ca(2+)</name>
        <dbReference type="ChEBI" id="CHEBI:29108"/>
        <label>1</label>
    </ligand>
</feature>
<feature type="disulfide bond" evidence="17">
    <location>
        <begin position="536"/>
        <end position="573"/>
    </location>
</feature>
<keyword evidence="8" id="KW-0677">Repeat</keyword>
<evidence type="ECO:0000256" key="9">
    <source>
        <dbReference type="ARBA" id="ARBA00022801"/>
    </source>
</evidence>
<evidence type="ECO:0000256" key="8">
    <source>
        <dbReference type="ARBA" id="ARBA00022737"/>
    </source>
</evidence>
<dbReference type="GO" id="GO:0031012">
    <property type="term" value="C:extracellular matrix"/>
    <property type="evidence" value="ECO:0007669"/>
    <property type="project" value="TreeGrafter"/>
</dbReference>
<keyword evidence="11" id="KW-0482">Metalloprotease</keyword>
<proteinExistence type="predicted"/>
<dbReference type="Pfam" id="PF00090">
    <property type="entry name" value="TSP_1"/>
    <property type="match status" value="1"/>
</dbReference>
<dbReference type="InterPro" id="IPR036383">
    <property type="entry name" value="TSP1_rpt_sf"/>
</dbReference>
<evidence type="ECO:0000256" key="15">
    <source>
        <dbReference type="PIRSR" id="PIRSR613273-1"/>
    </source>
</evidence>
<dbReference type="InterPro" id="IPR013273">
    <property type="entry name" value="ADAMTS/ADAMTS-like"/>
</dbReference>
<feature type="region of interest" description="Disordered" evidence="19">
    <location>
        <begin position="1071"/>
        <end position="1126"/>
    </location>
</feature>
<feature type="disulfide bond" evidence="17">
    <location>
        <begin position="478"/>
        <end position="508"/>
    </location>
</feature>
<dbReference type="Pfam" id="PF17771">
    <property type="entry name" value="ADAMTS_CR_2"/>
    <property type="match status" value="1"/>
</dbReference>
<dbReference type="GO" id="GO:0046872">
    <property type="term" value="F:metal ion binding"/>
    <property type="evidence" value="ECO:0007669"/>
    <property type="project" value="UniProtKB-KW"/>
</dbReference>
<feature type="region of interest" description="Disordered" evidence="19">
    <location>
        <begin position="1"/>
        <end position="77"/>
    </location>
</feature>
<feature type="compositionally biased region" description="Basic and acidic residues" evidence="19">
    <location>
        <begin position="1278"/>
        <end position="1287"/>
    </location>
</feature>
<dbReference type="EMBL" id="JAOPHQ010000161">
    <property type="protein sequence ID" value="KAK0155676.1"/>
    <property type="molecule type" value="Genomic_DNA"/>
</dbReference>
<evidence type="ECO:0000256" key="19">
    <source>
        <dbReference type="SAM" id="MobiDB-lite"/>
    </source>
</evidence>
<evidence type="ECO:0000256" key="12">
    <source>
        <dbReference type="ARBA" id="ARBA00023145"/>
    </source>
</evidence>
<evidence type="ECO:0000256" key="17">
    <source>
        <dbReference type="PIRSR" id="PIRSR613273-3"/>
    </source>
</evidence>
<feature type="disulfide bond" evidence="17">
    <location>
        <begin position="391"/>
        <end position="417"/>
    </location>
</feature>
<evidence type="ECO:0000256" key="2">
    <source>
        <dbReference type="ARBA" id="ARBA00022525"/>
    </source>
</evidence>
<gene>
    <name evidence="22" type="primary">Adamts12</name>
    <name evidence="22" type="ORF">N1851_001929</name>
</gene>
<evidence type="ECO:0000256" key="11">
    <source>
        <dbReference type="ARBA" id="ARBA00023049"/>
    </source>
</evidence>
<feature type="disulfide bond" evidence="17">
    <location>
        <begin position="540"/>
        <end position="578"/>
    </location>
</feature>
<dbReference type="Proteomes" id="UP001174136">
    <property type="component" value="Unassembled WGS sequence"/>
</dbReference>
<dbReference type="FunFam" id="2.20.100.10:FF:000005">
    <property type="entry name" value="ADAM metallopeptidase with thrombospondin type 1 motif 9"/>
    <property type="match status" value="1"/>
</dbReference>
<keyword evidence="2" id="KW-0964">Secreted</keyword>
<dbReference type="PROSITE" id="PS50900">
    <property type="entry name" value="PLAC"/>
    <property type="match status" value="1"/>
</dbReference>
<evidence type="ECO:0000256" key="16">
    <source>
        <dbReference type="PIRSR" id="PIRSR613273-2"/>
    </source>
</evidence>
<keyword evidence="16" id="KW-0106">Calcium</keyword>
<evidence type="ECO:0000256" key="18">
    <source>
        <dbReference type="PROSITE-ProRule" id="PRU00276"/>
    </source>
</evidence>
<sequence length="1781" mass="192946">MGCDPFSSSGIGPPPPLDAEASRATGSGPQHVVHPVKTDRDGRFVSRALAHRFGGTRGSGGPGGGRTGSTTGSSTGTRSLVFNLTANTRLVSRDYLVERRGGGNVNGKRGRPGPRKVCVTWWAPSRSTTTRAGPPPSAPRGLFSLPEGHFFIEPAPGPPGEDGRQLHIIYPRVTPDEHRRIKRSSNPQGPHSPCGVKDGPKDAVQAELEREDWETEESRAQPRPRRSVSRERWVETMVVADSKLIDYHGLDNVESYIFTIMNMVAGIFHDASIGNAIHIILVRLILLHGEEKDLKIVHHADTTLASFCAWQKNLNPQSDTHPCSPRCSRPDICAGMNHPCETLGLSHLSGMCQPHRSCNINEDSGLPVAFTIAHEMGHSFGIHHDGQGNDCELEGRHPFIMSRQLMYDSSPLTWSHCSKDYITRFLDRGWGFCLDDRPSKRDLTTPLARLGFRYTTHHQCQLQYGQNATFCPEVDNVCQILWCSVNSTCRSKLDSPIDGTRCGPEKWCISGECVIVGKLPETVNGGWGQWSTWSHCSRTCGAGVQSAERECNNPKPEFGGKYCTGERKRYRTCNTKPCLQNNPSFREMLCSEFDTVPYQNELYQWIPVANPVGPCELHCRPVKEHFSEKMLDAVTDGTPCFMNNNSRNICVNGVCKEVGCDYGIDSNAVEDRCGVCLGDGSSCETVYKTFDGGEGFGYVDVGVIPQGARDILVQEVEEAGNFLALRGPGTEDYFLNGNYIIQWNGEYEAGGTTFYYERSGNMENLTAPGPTKNPVVLQLLYQETNPGIKYEYTVKKTQTTGNEVTDPVFIWRHGAWTDCSTTCGLVNLDCIWSCLCDSLLHPSTPLRPACLSQGCSISLRVASRWWVGGWQHCTATCGAEGVRKRTVLCVRTVSGEERVLHPVDCKHLLKPKPIVPCNREVPCGQDWAVGEWEECPVTCGGALRPRSVTCVVAPKKTCDPTSKPRSRSLCAMQSCPNSSLRRRPGPPPKYRRVFPPKNRSNATARPAVPTTPRTAGATVTPSPYTSSVWETTTDRRATVTPGSPTAAILHDDNDYEFDITVRGNLIVKKKSGGQPVTMEPTTVAAKTKRNRAGEEEEEERDAGEEDGSAEEGVTYSPTLHSANDKATHGKGIIDLDVTATDESIVTPVRSPGTAAPHAVPAVPALHTTQEPARTTRATPAAKAYTATTSRASTATRARTVRRYPLFRPHATPFSNPYTSRSHRGHHTTTTTTTAEPRRPPGVSKGRQPATHAPSPFTKKTFATTGGPRTTVQIVKLKKPAEAAEKNDASPPSKKPSARAKDSAHPAKSPPRPKQRPAVRNATGTESNVRAREPVSRDVFWVAGNWSECSTSCGIGAVWRAVRCSSQSEEDCVSLKRPEPARTCHLRPCAAWLNSNWTKCPEDCAVVGRRQRDVQCLDAQTKRPLRPFHCQALSSRPPSTLPCPHKPCLTWDTSPWGECSQSCGAGARERLVSCPEPRRCSASRRPNSTEPCALRPCTHWQPSAWSQCSLSCGEGVQQREVKCVGEEDSAVTDDGLCEKISRPDTHGKCNMQQCKDNTGPPCKKNNISSRFCDKLKLLGRCSMRSVQKQCCVTCTEATVACKVPVGTEATVACKVPVGTEATVACKVPVGTEATVACKVPVGTEATVACKVPVGTEATVACKVPVGTEATVACKVPVGTEATVACKVPVGTEATVACKVPVGTEATVACKVPVGTEATVACKVPVGTEATVACKVPVGTEATVACKVPVGTEATVACKVPVGTEATVACKVPNDVIVYDSIE</sequence>
<dbReference type="FunFam" id="2.20.100.10:FF:000006">
    <property type="entry name" value="A disintegrin and metalloproteinase with thrombospondin motifs 1"/>
    <property type="match status" value="1"/>
</dbReference>
<feature type="binding site" evidence="16">
    <location>
        <position position="436"/>
    </location>
    <ligand>
        <name>Ca(2+)</name>
        <dbReference type="ChEBI" id="CHEBI:29108"/>
        <label>2</label>
    </ligand>
</feature>
<dbReference type="InterPro" id="IPR001590">
    <property type="entry name" value="Peptidase_M12B"/>
</dbReference>
<dbReference type="InterPro" id="IPR024079">
    <property type="entry name" value="MetalloPept_cat_dom_sf"/>
</dbReference>
<feature type="compositionally biased region" description="Basic residues" evidence="19">
    <location>
        <begin position="980"/>
        <end position="994"/>
    </location>
</feature>
<feature type="binding site" evidence="16 18">
    <location>
        <position position="378"/>
    </location>
    <ligand>
        <name>Zn(2+)</name>
        <dbReference type="ChEBI" id="CHEBI:29105"/>
        <note>catalytic</note>
    </ligand>
</feature>
<dbReference type="Gene3D" id="2.20.100.10">
    <property type="entry name" value="Thrombospondin type-1 (TSP1) repeat"/>
    <property type="match status" value="6"/>
</dbReference>
<dbReference type="InterPro" id="IPR045371">
    <property type="entry name" value="ADAMTS_CR_3"/>
</dbReference>
<feature type="disulfide bond" evidence="17">
    <location>
        <begin position="308"/>
        <end position="358"/>
    </location>
</feature>
<dbReference type="FunFam" id="3.40.390.10:FF:000001">
    <property type="entry name" value="A disintegrin and metalloproteinase with thrombospondin motifs 1"/>
    <property type="match status" value="1"/>
</dbReference>
<feature type="compositionally biased region" description="Gly residues" evidence="19">
    <location>
        <begin position="55"/>
        <end position="67"/>
    </location>
</feature>
<feature type="region of interest" description="Disordered" evidence="19">
    <location>
        <begin position="174"/>
        <end position="227"/>
    </location>
</feature>
<evidence type="ECO:0000256" key="14">
    <source>
        <dbReference type="ARBA" id="ARBA00023180"/>
    </source>
</evidence>
<feature type="compositionally biased region" description="Polar residues" evidence="19">
    <location>
        <begin position="1022"/>
        <end position="1031"/>
    </location>
</feature>
<dbReference type="SUPFAM" id="SSF51161">
    <property type="entry name" value="Trimeric LpxA-like enzymes"/>
    <property type="match status" value="1"/>
</dbReference>
<evidence type="ECO:0000313" key="22">
    <source>
        <dbReference type="EMBL" id="KAK0155676.1"/>
    </source>
</evidence>
<dbReference type="Pfam" id="PF05986">
    <property type="entry name" value="ADAMTS_spacer1"/>
    <property type="match status" value="1"/>
</dbReference>
<feature type="binding site" description="in inhibited form" evidence="16">
    <location>
        <position position="194"/>
    </location>
    <ligand>
        <name>Zn(2+)</name>
        <dbReference type="ChEBI" id="CHEBI:29105"/>
        <note>catalytic</note>
    </ligand>
</feature>
<keyword evidence="13 17" id="KW-1015">Disulfide bond</keyword>
<keyword evidence="23" id="KW-1185">Reference proteome</keyword>
<evidence type="ECO:0000256" key="6">
    <source>
        <dbReference type="ARBA" id="ARBA00022723"/>
    </source>
</evidence>